<feature type="domain" description="DUF732" evidence="2">
    <location>
        <begin position="35"/>
        <end position="108"/>
    </location>
</feature>
<evidence type="ECO:0000259" key="2">
    <source>
        <dbReference type="Pfam" id="PF05305"/>
    </source>
</evidence>
<reference evidence="6 7" key="1">
    <citation type="submission" date="2015-09" db="EMBL/GenBank/DDBJ databases">
        <title>Genome Sequences of Mycobacterium immunogenum Isolates, Recuperated from a Chloraminated Drinking Water Distribution System Simulator Subjected to Episodes of Nitrification.</title>
        <authorList>
            <person name="Gomez-Alvarez V."/>
            <person name="Revetta R.P."/>
        </authorList>
    </citation>
    <scope>NUCLEOTIDE SEQUENCE [LARGE SCALE GENOMIC DNA]</scope>
    <source>
        <strain evidence="3 6">H008</strain>
        <strain evidence="4 7">H076</strain>
    </source>
</reference>
<evidence type="ECO:0000313" key="8">
    <source>
        <dbReference type="Proteomes" id="UP000186919"/>
    </source>
</evidence>
<dbReference type="EMBL" id="LQYE01000030">
    <property type="protein sequence ID" value="OAT67272.1"/>
    <property type="molecule type" value="Genomic_DNA"/>
</dbReference>
<gene>
    <name evidence="3" type="ORF">AN908_16760</name>
    <name evidence="4" type="ORF">AN912_22920</name>
    <name evidence="5" type="ORF">AWB85_14080</name>
</gene>
<evidence type="ECO:0000313" key="6">
    <source>
        <dbReference type="Proteomes" id="UP000037843"/>
    </source>
</evidence>
<dbReference type="EMBL" id="LJFO01000009">
    <property type="protein sequence ID" value="KPG09051.1"/>
    <property type="molecule type" value="Genomic_DNA"/>
</dbReference>
<dbReference type="OrthoDB" id="4763699at2"/>
<dbReference type="Pfam" id="PF05305">
    <property type="entry name" value="DUF732"/>
    <property type="match status" value="1"/>
</dbReference>
<organism evidence="5 8">
    <name type="scientific">Mycobacteroides immunogenum</name>
    <dbReference type="NCBI Taxonomy" id="83262"/>
    <lineage>
        <taxon>Bacteria</taxon>
        <taxon>Bacillati</taxon>
        <taxon>Actinomycetota</taxon>
        <taxon>Actinomycetes</taxon>
        <taxon>Mycobacteriales</taxon>
        <taxon>Mycobacteriaceae</taxon>
        <taxon>Mycobacteroides</taxon>
    </lineage>
</organism>
<reference evidence="5 8" key="2">
    <citation type="submission" date="2016-01" db="EMBL/GenBank/DDBJ databases">
        <title>Mycobacterium immunogenum strain CD11_6 genome sequencing and assembly.</title>
        <authorList>
            <person name="Kaur G."/>
            <person name="Nair G.R."/>
            <person name="Mayilraj S."/>
        </authorList>
    </citation>
    <scope>NUCLEOTIDE SEQUENCE [LARGE SCALE GENOMIC DNA]</scope>
    <source>
        <strain evidence="5 8">CD11-6</strain>
    </source>
</reference>
<evidence type="ECO:0000313" key="3">
    <source>
        <dbReference type="EMBL" id="KPG09051.1"/>
    </source>
</evidence>
<dbReference type="Proteomes" id="UP000186919">
    <property type="component" value="Unassembled WGS sequence"/>
</dbReference>
<feature type="signal peptide" evidence="1">
    <location>
        <begin position="1"/>
        <end position="31"/>
    </location>
</feature>
<keyword evidence="1" id="KW-0732">Signal</keyword>
<evidence type="ECO:0000313" key="7">
    <source>
        <dbReference type="Proteomes" id="UP000037962"/>
    </source>
</evidence>
<dbReference type="RefSeq" id="WP_043077548.1">
    <property type="nucleotide sequence ID" value="NZ_CP011530.1"/>
</dbReference>
<dbReference type="InterPro" id="IPR007969">
    <property type="entry name" value="DUF732"/>
</dbReference>
<dbReference type="PATRIC" id="fig|83262.10.peg.5522"/>
<dbReference type="AlphaFoldDB" id="A0A0N1CCN9"/>
<dbReference type="STRING" id="83262.BAB75_11325"/>
<sequence length="111" mass="11331">MITHFRRISAAAILAASLGAGGIGLASPAHADGEGEFLQMLNDTTPGTAIFGGASARYLASGYRACDALRSGASKEDAIAAATVFPGIQARWEVASIVDIAPKTLCTDVKH</sequence>
<name>A0A0N1CCN9_9MYCO</name>
<dbReference type="KEGG" id="miz:BAB75_11325"/>
<feature type="chain" id="PRO_5014234770" description="DUF732 domain-containing protein" evidence="1">
    <location>
        <begin position="32"/>
        <end position="111"/>
    </location>
</feature>
<evidence type="ECO:0000256" key="1">
    <source>
        <dbReference type="SAM" id="SignalP"/>
    </source>
</evidence>
<dbReference type="GeneID" id="45764459"/>
<comment type="caution">
    <text evidence="5">The sequence shown here is derived from an EMBL/GenBank/DDBJ whole genome shotgun (WGS) entry which is preliminary data.</text>
</comment>
<keyword evidence="7" id="KW-1185">Reference proteome</keyword>
<accession>A0A0N1CCN9</accession>
<dbReference type="Proteomes" id="UP000037843">
    <property type="component" value="Unassembled WGS sequence"/>
</dbReference>
<proteinExistence type="predicted"/>
<evidence type="ECO:0000313" key="4">
    <source>
        <dbReference type="EMBL" id="KPG27867.1"/>
    </source>
</evidence>
<dbReference type="EMBL" id="LJFS01000037">
    <property type="protein sequence ID" value="KPG27867.1"/>
    <property type="molecule type" value="Genomic_DNA"/>
</dbReference>
<protein>
    <recommendedName>
        <fullName evidence="2">DUF732 domain-containing protein</fullName>
    </recommendedName>
</protein>
<evidence type="ECO:0000313" key="5">
    <source>
        <dbReference type="EMBL" id="OAT67272.1"/>
    </source>
</evidence>
<dbReference type="Proteomes" id="UP000037962">
    <property type="component" value="Unassembled WGS sequence"/>
</dbReference>